<reference evidence="1 2" key="1">
    <citation type="submission" date="2020-10" db="EMBL/GenBank/DDBJ databases">
        <title>Whole genome sequence of oil-degrading bacteria Rhodococcus pyridinivorans strain 5Ap.</title>
        <authorList>
            <person name="Akhremchuk A.E."/>
            <person name="Valentovich L.N."/>
            <person name="Charniauskaya M.I."/>
            <person name="Bukliarevich H.A."/>
            <person name="Titok M.A."/>
        </authorList>
    </citation>
    <scope>NUCLEOTIDE SEQUENCE [LARGE SCALE GENOMIC DNA]</scope>
    <source>
        <strain evidence="1 2">5Ap</strain>
    </source>
</reference>
<gene>
    <name evidence="1" type="ORF">INP59_16895</name>
</gene>
<evidence type="ECO:0000313" key="2">
    <source>
        <dbReference type="Proteomes" id="UP000593818"/>
    </source>
</evidence>
<proteinExistence type="predicted"/>
<accession>A0A7M2XKU0</accession>
<evidence type="ECO:0000313" key="1">
    <source>
        <dbReference type="EMBL" id="QOV97601.1"/>
    </source>
</evidence>
<dbReference type="AlphaFoldDB" id="A0A7M2XKU0"/>
<dbReference type="RefSeq" id="WP_193902387.1">
    <property type="nucleotide sequence ID" value="NZ_CP063450.1"/>
</dbReference>
<keyword evidence="2" id="KW-1185">Reference proteome</keyword>
<protein>
    <recommendedName>
        <fullName evidence="3">Tail protein</fullName>
    </recommendedName>
</protein>
<dbReference type="Proteomes" id="UP000593818">
    <property type="component" value="Chromosome"/>
</dbReference>
<dbReference type="EMBL" id="CP063450">
    <property type="protein sequence ID" value="QOV97601.1"/>
    <property type="molecule type" value="Genomic_DNA"/>
</dbReference>
<sequence length="300" mass="32487">MQTSIDVKWISHLGVTWDLMRGTEGATLTAGLESLLLPTFTPKTTRTARAAGRRFHGIDLEEFPVQLGVTVADTWVSRPDGAFRRGAQWIGLDAAFRESFSPTEPGTLEITSPSGTRRYIGRLEDIEAESMSPMPDVRGRQSYDISLGADMPLYFGDVVTQDFPFVESTAENYYGPTNLAPPFYISAGNAAGNAQVLNPGHVEAWPTWIVDGPGQAIVGVGDHMTHVPALGAGQRLVIVTDPHRTSVTDEGGNRAWDRMELYDFAPIPVGDQVPISVHIIGGGPGANIRLELVPLYLGPY</sequence>
<organism evidence="1 2">
    <name type="scientific">Rhodococcus pyridinivorans</name>
    <dbReference type="NCBI Taxonomy" id="103816"/>
    <lineage>
        <taxon>Bacteria</taxon>
        <taxon>Bacillati</taxon>
        <taxon>Actinomycetota</taxon>
        <taxon>Actinomycetes</taxon>
        <taxon>Mycobacteriales</taxon>
        <taxon>Nocardiaceae</taxon>
        <taxon>Rhodococcus</taxon>
    </lineage>
</organism>
<name>A0A7M2XKU0_9NOCA</name>
<evidence type="ECO:0008006" key="3">
    <source>
        <dbReference type="Google" id="ProtNLM"/>
    </source>
</evidence>